<dbReference type="PROSITE" id="PS50003">
    <property type="entry name" value="PH_DOMAIN"/>
    <property type="match status" value="1"/>
</dbReference>
<dbReference type="InterPro" id="IPR042986">
    <property type="entry name" value="PLEKHS1"/>
</dbReference>
<protein>
    <recommendedName>
        <fullName evidence="2">PH domain-containing protein</fullName>
    </recommendedName>
</protein>
<dbReference type="SUPFAM" id="SSF50729">
    <property type="entry name" value="PH domain-like"/>
    <property type="match status" value="1"/>
</dbReference>
<evidence type="ECO:0000313" key="3">
    <source>
        <dbReference type="EMBL" id="KAK9965726.1"/>
    </source>
</evidence>
<dbReference type="AlphaFoldDB" id="A0AAW1ZZ04"/>
<evidence type="ECO:0000313" key="4">
    <source>
        <dbReference type="Proteomes" id="UP001479290"/>
    </source>
</evidence>
<dbReference type="Pfam" id="PF00169">
    <property type="entry name" value="PH"/>
    <property type="match status" value="1"/>
</dbReference>
<dbReference type="PANTHER" id="PTHR47014:SF1">
    <property type="entry name" value="PLECKSTRIN HOMOLOGY DOMAIN-CONTAINING FAMILY S MEMBER 1"/>
    <property type="match status" value="1"/>
</dbReference>
<dbReference type="EMBL" id="JAWDJR010000012">
    <property type="protein sequence ID" value="KAK9965726.1"/>
    <property type="molecule type" value="Genomic_DNA"/>
</dbReference>
<sequence>MADKNYAFYIHGAEEQMCSGYLYKSPPENQFKTQKSWKRRFFVLLKYSNNTCLLKYYKNEEMNKQLGDIDLSKVTFMFLNPEMHKMWDWIHNNFRCSSSCVMFIKVPDRDYFLIGENSWEMEKWFKALYDILNNRPHRLLDPKTFGSNKHIRELPQPENDEQKAGWGQSKYVTQELPSPLTHEPIYVSPTKFKKHSNDTDELSQ</sequence>
<dbReference type="PANTHER" id="PTHR47014">
    <property type="entry name" value="PLECKSTRIN HOMOLOGY DOMAIN-CONTAINING FAMILY S MEMBER 1"/>
    <property type="match status" value="1"/>
</dbReference>
<feature type="region of interest" description="Disordered" evidence="1">
    <location>
        <begin position="148"/>
        <end position="204"/>
    </location>
</feature>
<keyword evidence="4" id="KW-1185">Reference proteome</keyword>
<evidence type="ECO:0000259" key="2">
    <source>
        <dbReference type="PROSITE" id="PS50003"/>
    </source>
</evidence>
<dbReference type="InterPro" id="IPR011993">
    <property type="entry name" value="PH-like_dom_sf"/>
</dbReference>
<accession>A0AAW1ZZ04</accession>
<comment type="caution">
    <text evidence="3">The sequence shown here is derived from an EMBL/GenBank/DDBJ whole genome shotgun (WGS) entry which is preliminary data.</text>
</comment>
<organism evidence="3 4">
    <name type="scientific">Culter alburnus</name>
    <name type="common">Topmouth culter</name>
    <dbReference type="NCBI Taxonomy" id="194366"/>
    <lineage>
        <taxon>Eukaryota</taxon>
        <taxon>Metazoa</taxon>
        <taxon>Chordata</taxon>
        <taxon>Craniata</taxon>
        <taxon>Vertebrata</taxon>
        <taxon>Euteleostomi</taxon>
        <taxon>Actinopterygii</taxon>
        <taxon>Neopterygii</taxon>
        <taxon>Teleostei</taxon>
        <taxon>Ostariophysi</taxon>
        <taxon>Cypriniformes</taxon>
        <taxon>Xenocyprididae</taxon>
        <taxon>Xenocypridinae</taxon>
        <taxon>Culter</taxon>
    </lineage>
</organism>
<reference evidence="3 4" key="1">
    <citation type="submission" date="2024-05" db="EMBL/GenBank/DDBJ databases">
        <title>A high-quality chromosomal-level genome assembly of Topmouth culter (Culter alburnus).</title>
        <authorList>
            <person name="Zhao H."/>
        </authorList>
    </citation>
    <scope>NUCLEOTIDE SEQUENCE [LARGE SCALE GENOMIC DNA]</scope>
    <source>
        <strain evidence="3">CATC2023</strain>
        <tissue evidence="3">Muscle</tissue>
    </source>
</reference>
<feature type="domain" description="PH" evidence="2">
    <location>
        <begin position="15"/>
        <end position="133"/>
    </location>
</feature>
<name>A0AAW1ZZ04_CULAL</name>
<evidence type="ECO:0000256" key="1">
    <source>
        <dbReference type="SAM" id="MobiDB-lite"/>
    </source>
</evidence>
<feature type="compositionally biased region" description="Basic and acidic residues" evidence="1">
    <location>
        <begin position="150"/>
        <end position="163"/>
    </location>
</feature>
<proteinExistence type="predicted"/>
<dbReference type="Proteomes" id="UP001479290">
    <property type="component" value="Unassembled WGS sequence"/>
</dbReference>
<gene>
    <name evidence="3" type="ORF">ABG768_004800</name>
</gene>
<dbReference type="SMART" id="SM00233">
    <property type="entry name" value="PH"/>
    <property type="match status" value="1"/>
</dbReference>
<dbReference type="Gene3D" id="2.30.29.30">
    <property type="entry name" value="Pleckstrin-homology domain (PH domain)/Phosphotyrosine-binding domain (PTB)"/>
    <property type="match status" value="1"/>
</dbReference>
<dbReference type="InterPro" id="IPR001849">
    <property type="entry name" value="PH_domain"/>
</dbReference>